<sequence>MNTHVFRFGEQVLTALPSGALWWGDRRLLCVSDLHLGKADRIARRTGRMLPPYETRETLARLAADIALTDPATVLCLGDSFDDLMAADSLDVTDTAMLTSLQAGRRWLWAEGNHDPGPLALGGTHVAQHDCGGLTFRHIASATPHEISGHYHPKHAIPGTGTARPCFLTDGNRLILPAYGAYTGGLRATDPVLSGLFTGRILAILTGRRAICVPLTASAPSVRAGRWPGSRR</sequence>
<dbReference type="RefSeq" id="WP_089903574.1">
    <property type="nucleotide sequence ID" value="NZ_FOCI01000014.1"/>
</dbReference>
<dbReference type="PIRSF" id="PIRSF000887">
    <property type="entry name" value="Pesterase_MJ0037"/>
    <property type="match status" value="1"/>
</dbReference>
<dbReference type="NCBIfam" id="TIGR04123">
    <property type="entry name" value="P_estr_lig_assc"/>
    <property type="match status" value="1"/>
</dbReference>
<dbReference type="InterPro" id="IPR004843">
    <property type="entry name" value="Calcineurin-like_PHP"/>
</dbReference>
<proteinExistence type="predicted"/>
<dbReference type="InterPro" id="IPR024173">
    <property type="entry name" value="Pesterase_MJ0037-like"/>
</dbReference>
<dbReference type="EMBL" id="FOCI01000014">
    <property type="protein sequence ID" value="SEN37452.1"/>
    <property type="molecule type" value="Genomic_DNA"/>
</dbReference>
<dbReference type="PANTHER" id="PTHR39323:SF1">
    <property type="entry name" value="BLR1149 PROTEIN"/>
    <property type="match status" value="1"/>
</dbReference>
<dbReference type="PANTHER" id="PTHR39323">
    <property type="entry name" value="BLR1149 PROTEIN"/>
    <property type="match status" value="1"/>
</dbReference>
<dbReference type="STRING" id="245187.SAMN04488003_11458"/>
<gene>
    <name evidence="2" type="ORF">SAMN04488003_11458</name>
</gene>
<dbReference type="InterPro" id="IPR029052">
    <property type="entry name" value="Metallo-depent_PP-like"/>
</dbReference>
<dbReference type="InterPro" id="IPR026336">
    <property type="entry name" value="PdeM-like"/>
</dbReference>
<dbReference type="OrthoDB" id="9795838at2"/>
<organism evidence="2 3">
    <name type="scientific">Loktanella fryxellensis</name>
    <dbReference type="NCBI Taxonomy" id="245187"/>
    <lineage>
        <taxon>Bacteria</taxon>
        <taxon>Pseudomonadati</taxon>
        <taxon>Pseudomonadota</taxon>
        <taxon>Alphaproteobacteria</taxon>
        <taxon>Rhodobacterales</taxon>
        <taxon>Roseobacteraceae</taxon>
        <taxon>Loktanella</taxon>
    </lineage>
</organism>
<accession>A0A1H8G0H8</accession>
<dbReference type="AlphaFoldDB" id="A0A1H8G0H8"/>
<dbReference type="SUPFAM" id="SSF56300">
    <property type="entry name" value="Metallo-dependent phosphatases"/>
    <property type="match status" value="1"/>
</dbReference>
<reference evidence="2 3" key="1">
    <citation type="submission" date="2016-10" db="EMBL/GenBank/DDBJ databases">
        <authorList>
            <person name="de Groot N.N."/>
        </authorList>
    </citation>
    <scope>NUCLEOTIDE SEQUENCE [LARGE SCALE GENOMIC DNA]</scope>
    <source>
        <strain evidence="2 3">DSM 16213</strain>
    </source>
</reference>
<evidence type="ECO:0000313" key="3">
    <source>
        <dbReference type="Proteomes" id="UP000199585"/>
    </source>
</evidence>
<dbReference type="Gene3D" id="3.60.21.10">
    <property type="match status" value="1"/>
</dbReference>
<keyword evidence="3" id="KW-1185">Reference proteome</keyword>
<dbReference type="GO" id="GO:0016787">
    <property type="term" value="F:hydrolase activity"/>
    <property type="evidence" value="ECO:0007669"/>
    <property type="project" value="InterPro"/>
</dbReference>
<evidence type="ECO:0000259" key="1">
    <source>
        <dbReference type="Pfam" id="PF00149"/>
    </source>
</evidence>
<feature type="domain" description="Calcineurin-like phosphoesterase" evidence="1">
    <location>
        <begin position="27"/>
        <end position="123"/>
    </location>
</feature>
<evidence type="ECO:0000313" key="2">
    <source>
        <dbReference type="EMBL" id="SEN37452.1"/>
    </source>
</evidence>
<dbReference type="Pfam" id="PF00149">
    <property type="entry name" value="Metallophos"/>
    <property type="match status" value="1"/>
</dbReference>
<protein>
    <submittedName>
        <fullName evidence="2">Putative phosphoesterase</fullName>
    </submittedName>
</protein>
<dbReference type="Proteomes" id="UP000199585">
    <property type="component" value="Unassembled WGS sequence"/>
</dbReference>
<name>A0A1H8G0H8_9RHOB</name>